<dbReference type="Proteomes" id="UP000267900">
    <property type="component" value="Chromosome"/>
</dbReference>
<dbReference type="EMBL" id="CP034587">
    <property type="protein sequence ID" value="AZQ71891.1"/>
    <property type="molecule type" value="Genomic_DNA"/>
</dbReference>
<proteinExistence type="predicted"/>
<evidence type="ECO:0000313" key="2">
    <source>
        <dbReference type="Proteomes" id="UP000267900"/>
    </source>
</evidence>
<sequence length="62" mass="6923">MTTDTEAAQPDLGGEEGCMACYRLREQMRQARETLDHDKVSKAAREARRHLAEVHLKAIVGA</sequence>
<name>A0A3S9PHR4_STRLT</name>
<dbReference type="RefSeq" id="WP_126914441.1">
    <property type="nucleotide sequence ID" value="NZ_CP034587.1"/>
</dbReference>
<gene>
    <name evidence="1" type="ORF">EKH77_12335</name>
</gene>
<dbReference type="AlphaFoldDB" id="A0A3S9PHR4"/>
<keyword evidence="2" id="KW-1185">Reference proteome</keyword>
<reference evidence="1 2" key="1">
    <citation type="submission" date="2018-12" db="EMBL/GenBank/DDBJ databases">
        <title>The whole draft genome of Streptomyce luteoverticillatus CGMCC 15060.</title>
        <authorList>
            <person name="Feng Z."/>
            <person name="Chen G."/>
            <person name="Zhang J."/>
            <person name="Zhu H."/>
            <person name="Yu X."/>
            <person name="Zhang W."/>
            <person name="Zhang X."/>
        </authorList>
    </citation>
    <scope>NUCLEOTIDE SEQUENCE [LARGE SCALE GENOMIC DNA]</scope>
    <source>
        <strain evidence="1 2">CGMCC 15060</strain>
    </source>
</reference>
<evidence type="ECO:0000313" key="1">
    <source>
        <dbReference type="EMBL" id="AZQ71891.1"/>
    </source>
</evidence>
<organism evidence="1 2">
    <name type="scientific">Streptomyces luteoverticillatus</name>
    <name type="common">Streptoverticillium luteoverticillatus</name>
    <dbReference type="NCBI Taxonomy" id="66425"/>
    <lineage>
        <taxon>Bacteria</taxon>
        <taxon>Bacillati</taxon>
        <taxon>Actinomycetota</taxon>
        <taxon>Actinomycetes</taxon>
        <taxon>Kitasatosporales</taxon>
        <taxon>Streptomycetaceae</taxon>
        <taxon>Streptomyces</taxon>
    </lineage>
</organism>
<accession>A0A3S9PHR4</accession>
<protein>
    <submittedName>
        <fullName evidence="1">Uncharacterized protein</fullName>
    </submittedName>
</protein>